<dbReference type="PANTHER" id="PTHR12143:SF43">
    <property type="entry name" value="PUTATIVE-RELATED"/>
    <property type="match status" value="1"/>
</dbReference>
<dbReference type="InterPro" id="IPR014718">
    <property type="entry name" value="GH-type_carb-bd"/>
</dbReference>
<dbReference type="SUPFAM" id="SSF48208">
    <property type="entry name" value="Six-hairpin glycosidases"/>
    <property type="match status" value="1"/>
</dbReference>
<keyword evidence="4" id="KW-1185">Reference proteome</keyword>
<dbReference type="Proteomes" id="UP000050865">
    <property type="component" value="Unassembled WGS sequence"/>
</dbReference>
<gene>
    <name evidence="3" type="ORF">FC75_GL000429</name>
</gene>
<dbReference type="InterPro" id="IPR008928">
    <property type="entry name" value="6-hairpin_glycosidase_sf"/>
</dbReference>
<feature type="domain" description="Glycosyl hydrolase family 92 N-terminal" evidence="2">
    <location>
        <begin position="6"/>
        <end position="194"/>
    </location>
</feature>
<dbReference type="Gene3D" id="2.70.98.10">
    <property type="match status" value="1"/>
</dbReference>
<evidence type="ECO:0000313" key="3">
    <source>
        <dbReference type="EMBL" id="KRN25405.1"/>
    </source>
</evidence>
<organism evidence="3 4">
    <name type="scientific">Lacticaseibacillus camelliae DSM 22697 = JCM 13995</name>
    <dbReference type="NCBI Taxonomy" id="1423730"/>
    <lineage>
        <taxon>Bacteria</taxon>
        <taxon>Bacillati</taxon>
        <taxon>Bacillota</taxon>
        <taxon>Bacilli</taxon>
        <taxon>Lactobacillales</taxon>
        <taxon>Lactobacillaceae</taxon>
        <taxon>Lacticaseibacillus</taxon>
    </lineage>
</organism>
<dbReference type="InterPro" id="IPR005887">
    <property type="entry name" value="GH92_a_mannosidase_put"/>
</dbReference>
<dbReference type="GO" id="GO:0000224">
    <property type="term" value="F:peptide-N4-(N-acetyl-beta-glucosaminyl)asparagine amidase activity"/>
    <property type="evidence" value="ECO:0007669"/>
    <property type="project" value="TreeGrafter"/>
</dbReference>
<dbReference type="RefSeq" id="WP_056988966.1">
    <property type="nucleotide sequence ID" value="NZ_AYZJ01000011.1"/>
</dbReference>
<dbReference type="GO" id="GO:0006516">
    <property type="term" value="P:glycoprotein catabolic process"/>
    <property type="evidence" value="ECO:0007669"/>
    <property type="project" value="TreeGrafter"/>
</dbReference>
<dbReference type="InterPro" id="IPR041371">
    <property type="entry name" value="GH92_N"/>
</dbReference>
<sequence length="709" mass="79197">MDVEKIDTRQGTKNSFALSHGNCLPLTGLPFGANYFAVETGSGAWWFDPDAEHYHGFRLTHQATVWGGPEGDYCSLGLLPFSTPNRGIIDVPFEPAESAFHPDRLTIRQANADLTTTLVPTMYGAALETTSGFADLGLIISFPSTGALTRVDGQVIEGYTLQRHALAGHTAKQYFHLEASRSVEQRTTLPNGQEMLDFAPASEALTLRLGTSYISPEFAVRNMPTASLTALAQAARKAWQEKLVKVEVTSRNQDQVKTFYHMMYRAFLFPERMYELDENGQPVHRDLYANQVRPGFLYTGTGTWDMARTTYPLYSLIETDEYEQILSGFLNSYRESGYLPKWLNPQDNGGMSGNLIEAVIADAAVKAVAKDKMPAFLDALLAGAEQQDPQGMRGRRYADDYRKLGYIPGNIRESVNNTLDYSYGDFCISVVAKIVGNSEVYDQYRPGGLNYRQLFSKKAGFMVAKEPDGQFRQDFKDTSWTRDYTEGSAWQSTFAVPHDIQGLINLYGGNQPFLAVLSRLANSQPTYDAGPRDHITHEMTEMSKNQFGQINIGDQPSFHLPYLFHFVGKPYYAQPLLKQLMTRLFSAGVKGYPGDEDNGSMSAWYIFNALGLYPFCPGTGEYLIGIPLFDEAKVHLSNGQTVRITASSNHPQQQFVDSLTRDGKPFKTSFITHDQLLQTNQLQFALGTVPNPFCFDDTKRPFSLSQPEE</sequence>
<dbReference type="GO" id="GO:0005975">
    <property type="term" value="P:carbohydrate metabolic process"/>
    <property type="evidence" value="ECO:0007669"/>
    <property type="project" value="InterPro"/>
</dbReference>
<feature type="domain" description="Glycosyl hydrolase family 92" evidence="1">
    <location>
        <begin position="221"/>
        <end position="687"/>
    </location>
</feature>
<dbReference type="EMBL" id="AYZJ01000011">
    <property type="protein sequence ID" value="KRN25405.1"/>
    <property type="molecule type" value="Genomic_DNA"/>
</dbReference>
<dbReference type="NCBIfam" id="TIGR01180">
    <property type="entry name" value="aman2_put"/>
    <property type="match status" value="1"/>
</dbReference>
<dbReference type="AlphaFoldDB" id="A0A0R2FLT7"/>
<protein>
    <submittedName>
        <fullName evidence="3">Alpha-1,2-mannosidase</fullName>
    </submittedName>
</protein>
<reference evidence="3 4" key="1">
    <citation type="journal article" date="2015" name="Genome Announc.">
        <title>Expanding the biotechnology potential of lactobacilli through comparative genomics of 213 strains and associated genera.</title>
        <authorList>
            <person name="Sun Z."/>
            <person name="Harris H.M."/>
            <person name="McCann A."/>
            <person name="Guo C."/>
            <person name="Argimon S."/>
            <person name="Zhang W."/>
            <person name="Yang X."/>
            <person name="Jeffery I.B."/>
            <person name="Cooney J.C."/>
            <person name="Kagawa T.F."/>
            <person name="Liu W."/>
            <person name="Song Y."/>
            <person name="Salvetti E."/>
            <person name="Wrobel A."/>
            <person name="Rasinkangas P."/>
            <person name="Parkhill J."/>
            <person name="Rea M.C."/>
            <person name="O'Sullivan O."/>
            <person name="Ritari J."/>
            <person name="Douillard F.P."/>
            <person name="Paul Ross R."/>
            <person name="Yang R."/>
            <person name="Briner A.E."/>
            <person name="Felis G.E."/>
            <person name="de Vos W.M."/>
            <person name="Barrangou R."/>
            <person name="Klaenhammer T.R."/>
            <person name="Caufield P.W."/>
            <person name="Cui Y."/>
            <person name="Zhang H."/>
            <person name="O'Toole P.W."/>
        </authorList>
    </citation>
    <scope>NUCLEOTIDE SEQUENCE [LARGE SCALE GENOMIC DNA]</scope>
    <source>
        <strain evidence="3 4">DSM 22697</strain>
    </source>
</reference>
<dbReference type="FunFam" id="3.30.2080.10:FF:000001">
    <property type="entry name" value="Alpha-1,2-mannosidase subfamily"/>
    <property type="match status" value="1"/>
</dbReference>
<proteinExistence type="predicted"/>
<dbReference type="InterPro" id="IPR050883">
    <property type="entry name" value="PNGase"/>
</dbReference>
<dbReference type="GO" id="GO:0030246">
    <property type="term" value="F:carbohydrate binding"/>
    <property type="evidence" value="ECO:0007669"/>
    <property type="project" value="InterPro"/>
</dbReference>
<comment type="caution">
    <text evidence="3">The sequence shown here is derived from an EMBL/GenBank/DDBJ whole genome shotgun (WGS) entry which is preliminary data.</text>
</comment>
<evidence type="ECO:0000313" key="4">
    <source>
        <dbReference type="Proteomes" id="UP000050865"/>
    </source>
</evidence>
<accession>A0A0R2FLT7</accession>
<name>A0A0R2FLT7_9LACO</name>
<dbReference type="InterPro" id="IPR012939">
    <property type="entry name" value="Glyco_hydro_92"/>
</dbReference>
<dbReference type="Gene3D" id="3.30.2080.10">
    <property type="entry name" value="GH92 mannosidase domain"/>
    <property type="match status" value="1"/>
</dbReference>
<dbReference type="PATRIC" id="fig|1423730.4.peg.448"/>
<dbReference type="Gene3D" id="1.20.1050.60">
    <property type="entry name" value="alpha-1,2-mannosidase"/>
    <property type="match status" value="1"/>
</dbReference>
<dbReference type="Pfam" id="PF07971">
    <property type="entry name" value="Glyco_hydro_92"/>
    <property type="match status" value="1"/>
</dbReference>
<dbReference type="Gene3D" id="1.20.1610.10">
    <property type="entry name" value="alpha-1,2-mannosidases domains"/>
    <property type="match status" value="1"/>
</dbReference>
<dbReference type="PANTHER" id="PTHR12143">
    <property type="entry name" value="PEPTIDE N-GLYCANASE PNGASE -RELATED"/>
    <property type="match status" value="1"/>
</dbReference>
<evidence type="ECO:0000259" key="2">
    <source>
        <dbReference type="Pfam" id="PF17678"/>
    </source>
</evidence>
<dbReference type="GO" id="GO:0005829">
    <property type="term" value="C:cytosol"/>
    <property type="evidence" value="ECO:0007669"/>
    <property type="project" value="TreeGrafter"/>
</dbReference>
<dbReference type="Pfam" id="PF17678">
    <property type="entry name" value="Glyco_hydro_92N"/>
    <property type="match status" value="1"/>
</dbReference>
<evidence type="ECO:0000259" key="1">
    <source>
        <dbReference type="Pfam" id="PF07971"/>
    </source>
</evidence>
<dbReference type="STRING" id="1423730.FC75_GL000429"/>